<dbReference type="InterPro" id="IPR031009">
    <property type="entry name" value="Tcm_partner"/>
</dbReference>
<proteinExistence type="predicted"/>
<evidence type="ECO:0000313" key="2">
    <source>
        <dbReference type="Proteomes" id="UP001596161"/>
    </source>
</evidence>
<evidence type="ECO:0000313" key="1">
    <source>
        <dbReference type="EMBL" id="MFC5271334.1"/>
    </source>
</evidence>
<dbReference type="Proteomes" id="UP001596161">
    <property type="component" value="Unassembled WGS sequence"/>
</dbReference>
<comment type="caution">
    <text evidence="1">The sequence shown here is derived from an EMBL/GenBank/DDBJ whole genome shotgun (WGS) entry which is preliminary data.</text>
</comment>
<gene>
    <name evidence="1" type="primary">tcmP</name>
    <name evidence="1" type="ORF">ACFPIB_11980</name>
</gene>
<name>A0ABW0EEJ0_9BACT</name>
<keyword evidence="2" id="KW-1185">Reference proteome</keyword>
<dbReference type="EMBL" id="JBHSKT010000006">
    <property type="protein sequence ID" value="MFC5271334.1"/>
    <property type="molecule type" value="Genomic_DNA"/>
</dbReference>
<accession>A0ABW0EEJ0</accession>
<protein>
    <submittedName>
        <fullName evidence="1">Three-Cys-motif partner protein TcmP</fullName>
    </submittedName>
</protein>
<sequence length="376" mass="42656">MLFPSSNFFQTKRSISEIKAELLPAYFQVWAEMVATEELVLVDLNAGSGYEADGEKVAALQILETFQEAENARENEAKTLQLFLSDASKTNLEKLKQNLQNVSEEGEITPQLPENINLLNEPETAKTLLGLLQKVPGLVVADPFSYAQAQEILAQTLTEKNDDLFVLFDYKKLEKTFLAENPTVFLAQLFGEALPEIKAKFQLQQSPKRKEQLLLEQLENAFQEQEFYPLSFKINPPGKAGNAVYLFLAGKSIAHYFRAKEWLQTFSEFQEDGVPLFGVNLNYQPAAIPGFSNFLNKFSLENLTQELAGKKADFHYQTIREIYETHSFGTNYILANYVAAFRQLQKAEKVNLVDASNKKVLKITPEAVVFYRLHNK</sequence>
<reference evidence="2" key="1">
    <citation type="journal article" date="2019" name="Int. J. Syst. Evol. Microbiol.">
        <title>The Global Catalogue of Microorganisms (GCM) 10K type strain sequencing project: providing services to taxonomists for standard genome sequencing and annotation.</title>
        <authorList>
            <consortium name="The Broad Institute Genomics Platform"/>
            <consortium name="The Broad Institute Genome Sequencing Center for Infectious Disease"/>
            <person name="Wu L."/>
            <person name="Ma J."/>
        </authorList>
    </citation>
    <scope>NUCLEOTIDE SEQUENCE [LARGE SCALE GENOMIC DNA]</scope>
    <source>
        <strain evidence="2">KACC 12602</strain>
    </source>
</reference>
<organism evidence="1 2">
    <name type="scientific">Adhaeribacter terreus</name>
    <dbReference type="NCBI Taxonomy" id="529703"/>
    <lineage>
        <taxon>Bacteria</taxon>
        <taxon>Pseudomonadati</taxon>
        <taxon>Bacteroidota</taxon>
        <taxon>Cytophagia</taxon>
        <taxon>Cytophagales</taxon>
        <taxon>Hymenobacteraceae</taxon>
        <taxon>Adhaeribacter</taxon>
    </lineage>
</organism>
<dbReference type="NCBIfam" id="TIGR04474">
    <property type="entry name" value="tcm_partner"/>
    <property type="match status" value="1"/>
</dbReference>